<dbReference type="PANTHER" id="PTHR30137:SF8">
    <property type="entry name" value="BLR5498 PROTEIN"/>
    <property type="match status" value="1"/>
</dbReference>
<dbReference type="PANTHER" id="PTHR30137">
    <property type="entry name" value="LUCIFERASE-LIKE MONOOXYGENASE"/>
    <property type="match status" value="1"/>
</dbReference>
<keyword evidence="1" id="KW-0560">Oxidoreductase</keyword>
<dbReference type="InterPro" id="IPR011251">
    <property type="entry name" value="Luciferase-like_dom"/>
</dbReference>
<gene>
    <name evidence="4" type="ORF">UE46_05440</name>
</gene>
<dbReference type="AlphaFoldDB" id="A0A1S7FT52"/>
<dbReference type="GO" id="GO:0016705">
    <property type="term" value="F:oxidoreductase activity, acting on paired donors, with incorporation or reduction of molecular oxygen"/>
    <property type="evidence" value="ECO:0007669"/>
    <property type="project" value="InterPro"/>
</dbReference>
<evidence type="ECO:0000259" key="3">
    <source>
        <dbReference type="Pfam" id="PF00296"/>
    </source>
</evidence>
<dbReference type="Pfam" id="PF00296">
    <property type="entry name" value="Bac_luciferase"/>
    <property type="match status" value="1"/>
</dbReference>
<dbReference type="RefSeq" id="WP_036058657.1">
    <property type="nucleotide sequence ID" value="NZ_CP011102.1"/>
</dbReference>
<evidence type="ECO:0000313" key="4">
    <source>
        <dbReference type="EMBL" id="AQY50525.1"/>
    </source>
</evidence>
<evidence type="ECO:0000313" key="5">
    <source>
        <dbReference type="Proteomes" id="UP000223060"/>
    </source>
</evidence>
<dbReference type="KEGG" id="lwi:UE46_05440"/>
<accession>A0A1S7FT52</accession>
<evidence type="ECO:0000256" key="1">
    <source>
        <dbReference type="ARBA" id="ARBA00023002"/>
    </source>
</evidence>
<protein>
    <submittedName>
        <fullName evidence="4">Luciferase</fullName>
    </submittedName>
</protein>
<organism evidence="4 5">
    <name type="scientific">Listeria weihenstephanensis</name>
    <dbReference type="NCBI Taxonomy" id="1006155"/>
    <lineage>
        <taxon>Bacteria</taxon>
        <taxon>Bacillati</taxon>
        <taxon>Bacillota</taxon>
        <taxon>Bacilli</taxon>
        <taxon>Bacillales</taxon>
        <taxon>Listeriaceae</taxon>
        <taxon>Listeria</taxon>
    </lineage>
</organism>
<dbReference type="GO" id="GO:0005829">
    <property type="term" value="C:cytosol"/>
    <property type="evidence" value="ECO:0007669"/>
    <property type="project" value="TreeGrafter"/>
</dbReference>
<proteinExistence type="predicted"/>
<sequence length="357" mass="39094">MKSFRINPDNGMVVGIFTLGEHVSDPLTGKIISEQQRISEIIATAKMADQAGLDVFGLGESHQAKFISSANQVILGAIAQATKNIKITSSATVLSTADPVRVYEEYATLDLISSGRAEIVAGRASRVGAFELLGFNLRDYEELFEEKMELLIQLNEEEKINWSGQFRAPLNQAEIFPQPLNDKKLPIWRAVGGGPASAIKAARQGVPMMLSTLGGPAYAFSHAVKAYRQTLAVSGFDPLDFPIGTTSLMYITENSQDALREFYPYANHIMEELRGTGYAKSQFAESIDTKSAMLLGSPQQLIEKILYQHELYGHQRVLGQVDIGGMPLSKIEKTIDLLANIVAPAVKKATKMEVNKK</sequence>
<evidence type="ECO:0000256" key="2">
    <source>
        <dbReference type="ARBA" id="ARBA00023033"/>
    </source>
</evidence>
<dbReference type="Gene3D" id="3.20.20.30">
    <property type="entry name" value="Luciferase-like domain"/>
    <property type="match status" value="1"/>
</dbReference>
<dbReference type="InterPro" id="IPR036661">
    <property type="entry name" value="Luciferase-like_sf"/>
</dbReference>
<name>A0A1S7FT52_9LIST</name>
<dbReference type="SUPFAM" id="SSF51679">
    <property type="entry name" value="Bacterial luciferase-like"/>
    <property type="match status" value="1"/>
</dbReference>
<reference evidence="5" key="1">
    <citation type="submission" date="2015-03" db="EMBL/GenBank/DDBJ databases">
        <authorList>
            <person name="Ferrari E."/>
            <person name="Walter M.C."/>
            <person name="Huptas C."/>
            <person name="Scherer S."/>
            <person name="Mueller-Herbst S."/>
        </authorList>
    </citation>
    <scope>NUCLEOTIDE SEQUENCE [LARGE SCALE GENOMIC DNA]</scope>
    <source>
        <strain evidence="5">LWP01</strain>
    </source>
</reference>
<feature type="domain" description="Luciferase-like" evidence="3">
    <location>
        <begin position="12"/>
        <end position="314"/>
    </location>
</feature>
<keyword evidence="2" id="KW-0503">Monooxygenase</keyword>
<dbReference type="InterPro" id="IPR050766">
    <property type="entry name" value="Bact_Lucif_Oxidored"/>
</dbReference>
<dbReference type="Proteomes" id="UP000223060">
    <property type="component" value="Chromosome"/>
</dbReference>
<dbReference type="GO" id="GO:0004497">
    <property type="term" value="F:monooxygenase activity"/>
    <property type="evidence" value="ECO:0007669"/>
    <property type="project" value="UniProtKB-KW"/>
</dbReference>
<dbReference type="EMBL" id="CP011102">
    <property type="protein sequence ID" value="AQY50525.1"/>
    <property type="molecule type" value="Genomic_DNA"/>
</dbReference>
<keyword evidence="5" id="KW-1185">Reference proteome</keyword>